<feature type="compositionally biased region" description="Low complexity" evidence="1">
    <location>
        <begin position="98"/>
        <end position="118"/>
    </location>
</feature>
<dbReference type="EMBL" id="JBDPZD010000006">
    <property type="protein sequence ID" value="MEO3693175.1"/>
    <property type="molecule type" value="Genomic_DNA"/>
</dbReference>
<evidence type="ECO:0000256" key="1">
    <source>
        <dbReference type="SAM" id="MobiDB-lite"/>
    </source>
</evidence>
<dbReference type="Gene3D" id="3.30.70.920">
    <property type="match status" value="1"/>
</dbReference>
<feature type="compositionally biased region" description="Basic and acidic residues" evidence="1">
    <location>
        <begin position="84"/>
        <end position="93"/>
    </location>
</feature>
<keyword evidence="3" id="KW-1185">Reference proteome</keyword>
<protein>
    <submittedName>
        <fullName evidence="2">Chaperone NapD</fullName>
    </submittedName>
</protein>
<proteinExistence type="predicted"/>
<reference evidence="2 3" key="1">
    <citation type="submission" date="2024-05" db="EMBL/GenBank/DDBJ databases">
        <title>Roseateles sp. DJS-2-20 16S ribosomal RNA gene Genome sequencing and assembly.</title>
        <authorList>
            <person name="Woo H."/>
        </authorList>
    </citation>
    <scope>NUCLEOTIDE SEQUENCE [LARGE SCALE GENOMIC DNA]</scope>
    <source>
        <strain evidence="2 3">DJS-2-20</strain>
    </source>
</reference>
<accession>A0ABV0G622</accession>
<dbReference type="Proteomes" id="UP001495147">
    <property type="component" value="Unassembled WGS sequence"/>
</dbReference>
<organism evidence="2 3">
    <name type="scientific">Roseateles paludis</name>
    <dbReference type="NCBI Taxonomy" id="3145238"/>
    <lineage>
        <taxon>Bacteria</taxon>
        <taxon>Pseudomonadati</taxon>
        <taxon>Pseudomonadota</taxon>
        <taxon>Betaproteobacteria</taxon>
        <taxon>Burkholderiales</taxon>
        <taxon>Sphaerotilaceae</taxon>
        <taxon>Roseateles</taxon>
    </lineage>
</organism>
<evidence type="ECO:0000313" key="3">
    <source>
        <dbReference type="Proteomes" id="UP001495147"/>
    </source>
</evidence>
<sequence length="118" mass="12411">MSVLGVVVRTHPQHLAAVLPRLNALPGLDLVANPGDGRLVLVLEDQPDRSAAACLGDLAQWPELWSTTLVYEYSGPDSPSPHSEATDWRHELNTLDTSAARPASTASSAAPLAAPIPS</sequence>
<evidence type="ECO:0000313" key="2">
    <source>
        <dbReference type="EMBL" id="MEO3693175.1"/>
    </source>
</evidence>
<comment type="caution">
    <text evidence="2">The sequence shown here is derived from an EMBL/GenBank/DDBJ whole genome shotgun (WGS) entry which is preliminary data.</text>
</comment>
<dbReference type="InterPro" id="IPR005623">
    <property type="entry name" value="Chaperone_NapD_NO3_reduct"/>
</dbReference>
<name>A0ABV0G622_9BURK</name>
<gene>
    <name evidence="2" type="ORF">ABDJ85_17015</name>
</gene>
<dbReference type="Pfam" id="PF03927">
    <property type="entry name" value="NapD"/>
    <property type="match status" value="1"/>
</dbReference>
<dbReference type="RefSeq" id="WP_347705993.1">
    <property type="nucleotide sequence ID" value="NZ_JBDPZD010000006.1"/>
</dbReference>
<feature type="region of interest" description="Disordered" evidence="1">
    <location>
        <begin position="72"/>
        <end position="118"/>
    </location>
</feature>